<keyword evidence="2" id="KW-0805">Transcription regulation</keyword>
<dbReference type="SUPFAM" id="SSF46785">
    <property type="entry name" value="Winged helix' DNA-binding domain"/>
    <property type="match status" value="1"/>
</dbReference>
<reference evidence="6 7" key="1">
    <citation type="journal article" date="2018" name="ISME J.">
        <title>Involvement of Burkholderiaceae and sulfurous volatiles in disease-suppressive soils.</title>
        <authorList>
            <person name="Carrion V.J."/>
            <person name="Cordovez V."/>
            <person name="Tyc O."/>
            <person name="Etalo D.W."/>
            <person name="de Bruijn I."/>
            <person name="de Jager V.C."/>
            <person name="Medema M.H."/>
            <person name="Eberl L."/>
            <person name="Raaijmakers J.M."/>
        </authorList>
    </citation>
    <scope>NUCLEOTIDE SEQUENCE [LARGE SCALE GENOMIC DNA]</scope>
    <source>
        <strain evidence="7">mHSR5</strain>
    </source>
</reference>
<keyword evidence="3" id="KW-0238">DNA-binding</keyword>
<dbReference type="EMBL" id="CP024903">
    <property type="protein sequence ID" value="AXF22730.1"/>
    <property type="molecule type" value="Genomic_DNA"/>
</dbReference>
<dbReference type="Gene3D" id="3.40.190.10">
    <property type="entry name" value="Periplasmic binding protein-like II"/>
    <property type="match status" value="2"/>
</dbReference>
<dbReference type="Proteomes" id="UP000253104">
    <property type="component" value="Chromosome mHSR5_B"/>
</dbReference>
<dbReference type="InterPro" id="IPR005119">
    <property type="entry name" value="LysR_subst-bd"/>
</dbReference>
<accession>A0A2Z5N0R8</accession>
<dbReference type="SUPFAM" id="SSF53850">
    <property type="entry name" value="Periplasmic binding protein-like II"/>
    <property type="match status" value="1"/>
</dbReference>
<comment type="similarity">
    <text evidence="1">Belongs to the LysR transcriptional regulatory family.</text>
</comment>
<dbReference type="InterPro" id="IPR050176">
    <property type="entry name" value="LTTR"/>
</dbReference>
<dbReference type="AlphaFoldDB" id="A0A2Z5N0R8"/>
<evidence type="ECO:0000256" key="4">
    <source>
        <dbReference type="ARBA" id="ARBA00023163"/>
    </source>
</evidence>
<sequence>MSEHLEIALLHAFVTVADNRSFTSAGHFLFRTQSAVSMQIKRLEALVGKRLLDRTGRDIRLTEEGEVLLSFAREMLRLNRAALASLAALPIEGTVRVGMPDDYAQAYLPGVLSQFASLYPGITLEIVGELSGALLEMTERGELDLALMTRQPHQDSGDVVASIPLVWVCVRDRFAYLQDPLPLALFPVGCVFRELALRALSGIGKQWRVAYCGPSYAGGEIAVSSGLAVTVVAENMVPPGWRILKEEEGFPRLPKTDLVLLKGRTEFPAAADALYNYLKASVCDSSSVPND</sequence>
<dbReference type="PANTHER" id="PTHR30579">
    <property type="entry name" value="TRANSCRIPTIONAL REGULATOR"/>
    <property type="match status" value="1"/>
</dbReference>
<evidence type="ECO:0000256" key="3">
    <source>
        <dbReference type="ARBA" id="ARBA00023125"/>
    </source>
</evidence>
<dbReference type="Gene3D" id="1.10.10.10">
    <property type="entry name" value="Winged helix-like DNA-binding domain superfamily/Winged helix DNA-binding domain"/>
    <property type="match status" value="1"/>
</dbReference>
<evidence type="ECO:0000256" key="1">
    <source>
        <dbReference type="ARBA" id="ARBA00009437"/>
    </source>
</evidence>
<organism evidence="6 7">
    <name type="scientific">Burkholderia pyrrocinia</name>
    <name type="common">Pseudomonas pyrrocinia</name>
    <dbReference type="NCBI Taxonomy" id="60550"/>
    <lineage>
        <taxon>Bacteria</taxon>
        <taxon>Pseudomonadati</taxon>
        <taxon>Pseudomonadota</taxon>
        <taxon>Betaproteobacteria</taxon>
        <taxon>Burkholderiales</taxon>
        <taxon>Burkholderiaceae</taxon>
        <taxon>Burkholderia</taxon>
        <taxon>Burkholderia cepacia complex</taxon>
    </lineage>
</organism>
<dbReference type="Pfam" id="PF00126">
    <property type="entry name" value="HTH_1"/>
    <property type="match status" value="1"/>
</dbReference>
<dbReference type="Pfam" id="PF03466">
    <property type="entry name" value="LysR_substrate"/>
    <property type="match status" value="1"/>
</dbReference>
<dbReference type="InterPro" id="IPR036390">
    <property type="entry name" value="WH_DNA-bd_sf"/>
</dbReference>
<dbReference type="PANTHER" id="PTHR30579:SF7">
    <property type="entry name" value="HTH-TYPE TRANSCRIPTIONAL REGULATOR LRHA-RELATED"/>
    <property type="match status" value="1"/>
</dbReference>
<dbReference type="InterPro" id="IPR000847">
    <property type="entry name" value="LysR_HTH_N"/>
</dbReference>
<protein>
    <submittedName>
        <fullName evidence="6">LysR family transcriptional regulator</fullName>
    </submittedName>
</protein>
<dbReference type="GO" id="GO:0003700">
    <property type="term" value="F:DNA-binding transcription factor activity"/>
    <property type="evidence" value="ECO:0007669"/>
    <property type="project" value="InterPro"/>
</dbReference>
<dbReference type="InterPro" id="IPR036388">
    <property type="entry name" value="WH-like_DNA-bd_sf"/>
</dbReference>
<evidence type="ECO:0000256" key="2">
    <source>
        <dbReference type="ARBA" id="ARBA00023015"/>
    </source>
</evidence>
<dbReference type="GO" id="GO:0003677">
    <property type="term" value="F:DNA binding"/>
    <property type="evidence" value="ECO:0007669"/>
    <property type="project" value="UniProtKB-KW"/>
</dbReference>
<dbReference type="RefSeq" id="WP_114179160.1">
    <property type="nucleotide sequence ID" value="NZ_CP024903.1"/>
</dbReference>
<gene>
    <name evidence="6" type="ORF">CUJ89_19640</name>
</gene>
<evidence type="ECO:0000313" key="6">
    <source>
        <dbReference type="EMBL" id="AXF22730.1"/>
    </source>
</evidence>
<dbReference type="OrthoDB" id="6555293at2"/>
<feature type="domain" description="HTH lysR-type" evidence="5">
    <location>
        <begin position="5"/>
        <end position="62"/>
    </location>
</feature>
<dbReference type="PROSITE" id="PS50931">
    <property type="entry name" value="HTH_LYSR"/>
    <property type="match status" value="1"/>
</dbReference>
<proteinExistence type="inferred from homology"/>
<keyword evidence="4" id="KW-0804">Transcription</keyword>
<evidence type="ECO:0000259" key="5">
    <source>
        <dbReference type="PROSITE" id="PS50931"/>
    </source>
</evidence>
<dbReference type="FunFam" id="1.10.10.10:FF:000001">
    <property type="entry name" value="LysR family transcriptional regulator"/>
    <property type="match status" value="1"/>
</dbReference>
<name>A0A2Z5N0R8_BURPY</name>
<evidence type="ECO:0000313" key="7">
    <source>
        <dbReference type="Proteomes" id="UP000253104"/>
    </source>
</evidence>